<gene>
    <name evidence="1" type="ORF">HNV28_13575</name>
</gene>
<proteinExistence type="predicted"/>
<reference evidence="1 2" key="1">
    <citation type="submission" date="2020-05" db="EMBL/GenBank/DDBJ databases">
        <authorList>
            <person name="Whitworth D."/>
        </authorList>
    </citation>
    <scope>NUCLEOTIDE SEQUENCE [LARGE SCALE GENOMIC DNA]</scope>
    <source>
        <strain evidence="1 2">AM005</strain>
    </source>
</reference>
<dbReference type="Proteomes" id="UP000533080">
    <property type="component" value="Unassembled WGS sequence"/>
</dbReference>
<evidence type="ECO:0000313" key="2">
    <source>
        <dbReference type="Proteomes" id="UP000533080"/>
    </source>
</evidence>
<dbReference type="EMBL" id="JABFNT010000037">
    <property type="protein sequence ID" value="NOJ79356.1"/>
    <property type="molecule type" value="Genomic_DNA"/>
</dbReference>
<organism evidence="1 2">
    <name type="scientific">Myxococcus xanthus</name>
    <dbReference type="NCBI Taxonomy" id="34"/>
    <lineage>
        <taxon>Bacteria</taxon>
        <taxon>Pseudomonadati</taxon>
        <taxon>Myxococcota</taxon>
        <taxon>Myxococcia</taxon>
        <taxon>Myxococcales</taxon>
        <taxon>Cystobacterineae</taxon>
        <taxon>Myxococcaceae</taxon>
        <taxon>Myxococcus</taxon>
    </lineage>
</organism>
<comment type="caution">
    <text evidence="1">The sequence shown here is derived from an EMBL/GenBank/DDBJ whole genome shotgun (WGS) entry which is preliminary data.</text>
</comment>
<dbReference type="RefSeq" id="WP_171441637.1">
    <property type="nucleotide sequence ID" value="NZ_JABFNS010000003.1"/>
</dbReference>
<protein>
    <submittedName>
        <fullName evidence="1">Uncharacterized protein</fullName>
    </submittedName>
</protein>
<name>A0A7Y4IHT8_MYXXA</name>
<accession>A0A7Y4IHT8</accession>
<dbReference type="AlphaFoldDB" id="A0A7Y4IHT8"/>
<evidence type="ECO:0000313" key="1">
    <source>
        <dbReference type="EMBL" id="NOJ79356.1"/>
    </source>
</evidence>
<sequence length="47" mass="5431">MAIDEEQVREFLTAVFEDDLQVKRIISLAHATLPREHAVFQQAFGFI</sequence>